<comment type="caution">
    <text evidence="3">The sequence shown here is derived from an EMBL/GenBank/DDBJ whole genome shotgun (WGS) entry which is preliminary data.</text>
</comment>
<protein>
    <submittedName>
        <fullName evidence="3">TIGR02679 family protein</fullName>
    </submittedName>
</protein>
<dbReference type="EMBL" id="JBHSOE010000089">
    <property type="protein sequence ID" value="MFC5660231.1"/>
    <property type="molecule type" value="Genomic_DNA"/>
</dbReference>
<reference evidence="4" key="1">
    <citation type="journal article" date="2019" name="Int. J. Syst. Evol. Microbiol.">
        <title>The Global Catalogue of Microorganisms (GCM) 10K type strain sequencing project: providing services to taxonomists for standard genome sequencing and annotation.</title>
        <authorList>
            <consortium name="The Broad Institute Genomics Platform"/>
            <consortium name="The Broad Institute Genome Sequencing Center for Infectious Disease"/>
            <person name="Wu L."/>
            <person name="Ma J."/>
        </authorList>
    </citation>
    <scope>NUCLEOTIDE SEQUENCE [LARGE SCALE GENOMIC DNA]</scope>
    <source>
        <strain evidence="4">KCTC 5701</strain>
    </source>
</reference>
<sequence>MSTNAVPRLPGPIRSYLGDPSLTSLWGAARQRLERNRLAPTGTVQVQLDTEGANRLGGLLGTRLAPGLRRIQLGALDAALRASAAQCGLVSVVADLTGQPLHDRASAKEAQQTAWTALWQQLDADLTRAGLNHAAWVPDWLTELRSTGVLTRAGVDAAAIALSSTVRVFTALTHTPLNPANGAEPNAAKQWELGELAAHTTGDAHGLDEGRLAGLLVLKAIATACGMLQADSTAGRRALWERVGVSMDSLSGTVLVWGLAPPGEHSWARMMRTRRDLALVTHLTLQELHTVPDARLAEQGQTVYFCENPQVLQAAARYRLPGILVCGSGNPSAAGWELLQRLTSDGADVAYHGDFDWPGVVIADRVIRAGARPWRMYAADYLSALAELPADQVLPLTGPVTATPWDPDLAAAMAHHGLAVHEEAQMHRLLSDLRRDETGRDGEVLVSR</sequence>
<evidence type="ECO:0000313" key="3">
    <source>
        <dbReference type="EMBL" id="MFC5660231.1"/>
    </source>
</evidence>
<evidence type="ECO:0000259" key="1">
    <source>
        <dbReference type="Pfam" id="PF09664"/>
    </source>
</evidence>
<dbReference type="InterPro" id="IPR013495">
    <property type="entry name" value="CHP02679"/>
</dbReference>
<proteinExistence type="predicted"/>
<evidence type="ECO:0000259" key="2">
    <source>
        <dbReference type="Pfam" id="PF11796"/>
    </source>
</evidence>
<accession>A0ABW0WPU6</accession>
<dbReference type="Pfam" id="PF09664">
    <property type="entry name" value="DUF2399"/>
    <property type="match status" value="1"/>
</dbReference>
<feature type="domain" description="DUF2399" evidence="1">
    <location>
        <begin position="281"/>
        <end position="433"/>
    </location>
</feature>
<keyword evidence="4" id="KW-1185">Reference proteome</keyword>
<dbReference type="Proteomes" id="UP001596065">
    <property type="component" value="Unassembled WGS sequence"/>
</dbReference>
<feature type="domain" description="Conserved hypothetical protein CHP02679 N terminus" evidence="2">
    <location>
        <begin position="41"/>
        <end position="260"/>
    </location>
</feature>
<dbReference type="NCBIfam" id="TIGR02679">
    <property type="entry name" value="TIGR02679 family protein"/>
    <property type="match status" value="1"/>
</dbReference>
<evidence type="ECO:0000313" key="4">
    <source>
        <dbReference type="Proteomes" id="UP001596065"/>
    </source>
</evidence>
<dbReference type="RefSeq" id="WP_344353928.1">
    <property type="nucleotide sequence ID" value="NZ_BAAASM010000089.1"/>
</dbReference>
<dbReference type="InterPro" id="IPR024465">
    <property type="entry name" value="DUF2399"/>
</dbReference>
<gene>
    <name evidence="3" type="ORF">ACFP3J_32795</name>
</gene>
<dbReference type="Pfam" id="PF11796">
    <property type="entry name" value="DUF3323"/>
    <property type="match status" value="1"/>
</dbReference>
<organism evidence="3 4">
    <name type="scientific">Streptomyces nogalater</name>
    <dbReference type="NCBI Taxonomy" id="38314"/>
    <lineage>
        <taxon>Bacteria</taxon>
        <taxon>Bacillati</taxon>
        <taxon>Actinomycetota</taxon>
        <taxon>Actinomycetes</taxon>
        <taxon>Kitasatosporales</taxon>
        <taxon>Streptomycetaceae</taxon>
        <taxon>Streptomyces</taxon>
    </lineage>
</organism>
<name>A0ABW0WPU6_STRNO</name>
<dbReference type="InterPro" id="IPR024466">
    <property type="entry name" value="CHP02679_N"/>
</dbReference>